<dbReference type="InterPro" id="IPR001972">
    <property type="entry name" value="Stomatin_HflK_fam"/>
</dbReference>
<feature type="domain" description="Band 7" evidence="6">
    <location>
        <begin position="20"/>
        <end position="179"/>
    </location>
</feature>
<dbReference type="Proteomes" id="UP001232992">
    <property type="component" value="Unassembled WGS sequence"/>
</dbReference>
<comment type="similarity">
    <text evidence="2">Belongs to the band 7/mec-2 family.</text>
</comment>
<accession>A0ABT7BXC1</accession>
<dbReference type="CDD" id="cd08829">
    <property type="entry name" value="SPFH_paraslipin"/>
    <property type="match status" value="1"/>
</dbReference>
<gene>
    <name evidence="7" type="ORF">PMH09_11660</name>
</gene>
<evidence type="ECO:0000256" key="5">
    <source>
        <dbReference type="ARBA" id="ARBA00023136"/>
    </source>
</evidence>
<evidence type="ECO:0000259" key="6">
    <source>
        <dbReference type="SMART" id="SM00244"/>
    </source>
</evidence>
<evidence type="ECO:0000256" key="2">
    <source>
        <dbReference type="ARBA" id="ARBA00008164"/>
    </source>
</evidence>
<evidence type="ECO:0000256" key="1">
    <source>
        <dbReference type="ARBA" id="ARBA00004167"/>
    </source>
</evidence>
<dbReference type="InterPro" id="IPR050710">
    <property type="entry name" value="Band7/mec-2_domain"/>
</dbReference>
<dbReference type="PANTHER" id="PTHR43327:SF10">
    <property type="entry name" value="STOMATIN-LIKE PROTEIN 2, MITOCHONDRIAL"/>
    <property type="match status" value="1"/>
</dbReference>
<protein>
    <submittedName>
        <fullName evidence="7">SPFH/Band 7/PHB domain protein</fullName>
    </submittedName>
</protein>
<organism evidence="7 8">
    <name type="scientific">Roseofilum casamattae BLCC-M143</name>
    <dbReference type="NCBI Taxonomy" id="3022442"/>
    <lineage>
        <taxon>Bacteria</taxon>
        <taxon>Bacillati</taxon>
        <taxon>Cyanobacteriota</taxon>
        <taxon>Cyanophyceae</taxon>
        <taxon>Desertifilales</taxon>
        <taxon>Desertifilaceae</taxon>
        <taxon>Roseofilum</taxon>
        <taxon>Roseofilum casamattae</taxon>
    </lineage>
</organism>
<dbReference type="Gene3D" id="3.30.479.30">
    <property type="entry name" value="Band 7 domain"/>
    <property type="match status" value="1"/>
</dbReference>
<keyword evidence="3" id="KW-0812">Transmembrane</keyword>
<dbReference type="PROSITE" id="PS01270">
    <property type="entry name" value="BAND_7"/>
    <property type="match status" value="1"/>
</dbReference>
<dbReference type="RefSeq" id="WP_283758494.1">
    <property type="nucleotide sequence ID" value="NZ_JAQOSQ010000010.1"/>
</dbReference>
<sequence>MEGLFGVIFALVVGSSALSSCVKIINQSDRALVERLGRYSGRTLEPGLNFMVPFLDRVSYKETTREKVLDVPAQQCITRDNVSITVDAVVYWRIMDLEKAYYKVENLQSAMTNLVLTQIRSEMGKLELDQTFTARSEINEVLLRELDVATDPWGVKVTRVELRDIVPSKAVQDSMELQMSAERKKRAAILTSEGERDSAVNSAKGRAEAQVLDAEARQKAAILDAEAQKKATVLKAQAERQEAVLKAQGTAEALQIVTKTLQTDPRAREALQFLIAQNYMEMGMKIGSSESSKVMFMDPRSIPSALEGMRAIVGDAAPALEQMELPSVTSSMPVELDQEIAALKSQA</sequence>
<dbReference type="InterPro" id="IPR036013">
    <property type="entry name" value="Band_7/SPFH_dom_sf"/>
</dbReference>
<evidence type="ECO:0000256" key="4">
    <source>
        <dbReference type="ARBA" id="ARBA00022989"/>
    </source>
</evidence>
<keyword evidence="4" id="KW-1133">Transmembrane helix</keyword>
<keyword evidence="5" id="KW-0472">Membrane</keyword>
<comment type="subcellular location">
    <subcellularLocation>
        <location evidence="1">Membrane</location>
        <topology evidence="1">Single-pass membrane protein</topology>
    </subcellularLocation>
</comment>
<dbReference type="EMBL" id="JAQOSQ010000010">
    <property type="protein sequence ID" value="MDJ1183842.1"/>
    <property type="molecule type" value="Genomic_DNA"/>
</dbReference>
<dbReference type="SMART" id="SM00244">
    <property type="entry name" value="PHB"/>
    <property type="match status" value="1"/>
</dbReference>
<dbReference type="SUPFAM" id="SSF117892">
    <property type="entry name" value="Band 7/SPFH domain"/>
    <property type="match status" value="1"/>
</dbReference>
<dbReference type="InterPro" id="IPR001107">
    <property type="entry name" value="Band_7"/>
</dbReference>
<dbReference type="PANTHER" id="PTHR43327">
    <property type="entry name" value="STOMATIN-LIKE PROTEIN 2, MITOCHONDRIAL"/>
    <property type="match status" value="1"/>
</dbReference>
<evidence type="ECO:0000256" key="3">
    <source>
        <dbReference type="ARBA" id="ARBA00022692"/>
    </source>
</evidence>
<dbReference type="InterPro" id="IPR018080">
    <property type="entry name" value="Band_7/stomatin-like_CS"/>
</dbReference>
<proteinExistence type="inferred from homology"/>
<evidence type="ECO:0000313" key="8">
    <source>
        <dbReference type="Proteomes" id="UP001232992"/>
    </source>
</evidence>
<dbReference type="PRINTS" id="PR00721">
    <property type="entry name" value="STOMATIN"/>
</dbReference>
<reference evidence="7 8" key="1">
    <citation type="submission" date="2023-01" db="EMBL/GenBank/DDBJ databases">
        <title>Novel diversity within Roseofilum (Cyanobacteria; Desertifilaceae) from marine benthic mats with descriptions of four novel species.</title>
        <authorList>
            <person name="Wang Y."/>
            <person name="Berthold D.E."/>
            <person name="Hu J."/>
            <person name="Lefler F.W."/>
            <person name="Laughinghouse H.D. IV."/>
        </authorList>
    </citation>
    <scope>NUCLEOTIDE SEQUENCE [LARGE SCALE GENOMIC DNA]</scope>
    <source>
        <strain evidence="7 8">BLCC-M143</strain>
    </source>
</reference>
<comment type="caution">
    <text evidence="7">The sequence shown here is derived from an EMBL/GenBank/DDBJ whole genome shotgun (WGS) entry which is preliminary data.</text>
</comment>
<evidence type="ECO:0000313" key="7">
    <source>
        <dbReference type="EMBL" id="MDJ1183842.1"/>
    </source>
</evidence>
<keyword evidence="8" id="KW-1185">Reference proteome</keyword>
<dbReference type="Pfam" id="PF01145">
    <property type="entry name" value="Band_7"/>
    <property type="match status" value="1"/>
</dbReference>
<name>A0ABT7BXC1_9CYAN</name>